<dbReference type="InterPro" id="IPR001759">
    <property type="entry name" value="PTX_dom"/>
</dbReference>
<dbReference type="InterPro" id="IPR030476">
    <property type="entry name" value="Pentaxin_CS"/>
</dbReference>
<organism evidence="7 8">
    <name type="scientific">Pyrocoelia pectoralis</name>
    <dbReference type="NCBI Taxonomy" id="417401"/>
    <lineage>
        <taxon>Eukaryota</taxon>
        <taxon>Metazoa</taxon>
        <taxon>Ecdysozoa</taxon>
        <taxon>Arthropoda</taxon>
        <taxon>Hexapoda</taxon>
        <taxon>Insecta</taxon>
        <taxon>Pterygota</taxon>
        <taxon>Neoptera</taxon>
        <taxon>Endopterygota</taxon>
        <taxon>Coleoptera</taxon>
        <taxon>Polyphaga</taxon>
        <taxon>Elateriformia</taxon>
        <taxon>Elateroidea</taxon>
        <taxon>Lampyridae</taxon>
        <taxon>Lampyrinae</taxon>
        <taxon>Pyrocoelia</taxon>
    </lineage>
</organism>
<dbReference type="Pfam" id="PF00354">
    <property type="entry name" value="Pentaxin"/>
    <property type="match status" value="1"/>
</dbReference>
<reference evidence="7 8" key="1">
    <citation type="journal article" date="2024" name="Insects">
        <title>An Improved Chromosome-Level Genome Assembly of the Firefly Pyrocoelia pectoralis.</title>
        <authorList>
            <person name="Fu X."/>
            <person name="Meyer-Rochow V.B."/>
            <person name="Ballantyne L."/>
            <person name="Zhu X."/>
        </authorList>
    </citation>
    <scope>NUCLEOTIDE SEQUENCE [LARGE SCALE GENOMIC DNA]</scope>
    <source>
        <strain evidence="7">XCY_ONT2</strain>
    </source>
</reference>
<accession>A0AAN7VEN1</accession>
<dbReference type="Gene3D" id="2.60.120.200">
    <property type="match status" value="1"/>
</dbReference>
<keyword evidence="3" id="KW-0106">Calcium</keyword>
<keyword evidence="8" id="KW-1185">Reference proteome</keyword>
<evidence type="ECO:0000313" key="8">
    <source>
        <dbReference type="Proteomes" id="UP001329430"/>
    </source>
</evidence>
<dbReference type="InterPro" id="IPR013320">
    <property type="entry name" value="ConA-like_dom_sf"/>
</dbReference>
<proteinExistence type="predicted"/>
<evidence type="ECO:0000256" key="1">
    <source>
        <dbReference type="ARBA" id="ARBA00001913"/>
    </source>
</evidence>
<sequence>MSLICKIITTLTIFSGVKVNSEIPSHKQTGIGIANSFHNIYPKFNDLINIVSLTQEGYIQFLRYMVDVPVINEFTFCIWFKSRNLTYAHPLLSYSEDEKTRYIRSWISPYGKEVNLAIMEKQVFTIVSNFRKKKWYHLCQSWESSKGYWSYFLNGKLVLANYEPKLQGVQIPKGGDIVVGQEYTDFDKGLDDGIEGDIFGFNMVLSSAGRHPDLTSVLTPPLDIQRRVYHQNGRQPEPNGQTYSDVPSVLSYFKIGPSRLPKGMWDNGKNLFHNFLNWFGSEERIRIKPHLDDDYYRYPFETGIPVVKEGATKRITSYGIMNDINGIIQKSLGLQLVELSYNCALRKGSPIKNKKMLVSWTTTPVRVFGGAILKNIRPFCFKQNAG</sequence>
<dbReference type="PRINTS" id="PR00895">
    <property type="entry name" value="PENTAXIN"/>
</dbReference>
<evidence type="ECO:0000313" key="7">
    <source>
        <dbReference type="EMBL" id="KAK5646905.1"/>
    </source>
</evidence>
<dbReference type="PROSITE" id="PS00289">
    <property type="entry name" value="PTX_1"/>
    <property type="match status" value="1"/>
</dbReference>
<dbReference type="PANTHER" id="PTHR19277">
    <property type="entry name" value="PENTRAXIN"/>
    <property type="match status" value="1"/>
</dbReference>
<dbReference type="EMBL" id="JAVRBK010000003">
    <property type="protein sequence ID" value="KAK5646905.1"/>
    <property type="molecule type" value="Genomic_DNA"/>
</dbReference>
<keyword evidence="4" id="KW-1015">Disulfide bond</keyword>
<keyword evidence="5" id="KW-0325">Glycoprotein</keyword>
<evidence type="ECO:0000259" key="6">
    <source>
        <dbReference type="SMART" id="SM00159"/>
    </source>
</evidence>
<dbReference type="Proteomes" id="UP001329430">
    <property type="component" value="Chromosome 3"/>
</dbReference>
<comment type="caution">
    <text evidence="7">The sequence shown here is derived from an EMBL/GenBank/DDBJ whole genome shotgun (WGS) entry which is preliminary data.</text>
</comment>
<protein>
    <recommendedName>
        <fullName evidence="6">Pentraxin (PTX) domain-containing protein</fullName>
    </recommendedName>
</protein>
<evidence type="ECO:0000256" key="2">
    <source>
        <dbReference type="ARBA" id="ARBA00022723"/>
    </source>
</evidence>
<dbReference type="SMART" id="SM00159">
    <property type="entry name" value="PTX"/>
    <property type="match status" value="1"/>
</dbReference>
<gene>
    <name evidence="7" type="ORF">RI129_005369</name>
</gene>
<dbReference type="AlphaFoldDB" id="A0AAN7VEN1"/>
<dbReference type="PANTHER" id="PTHR19277:SF161">
    <property type="entry name" value="LAMININ G DOMAIN-CONTAINING PROTEIN"/>
    <property type="match status" value="1"/>
</dbReference>
<evidence type="ECO:0000256" key="3">
    <source>
        <dbReference type="ARBA" id="ARBA00022837"/>
    </source>
</evidence>
<dbReference type="GO" id="GO:0046872">
    <property type="term" value="F:metal ion binding"/>
    <property type="evidence" value="ECO:0007669"/>
    <property type="project" value="UniProtKB-KW"/>
</dbReference>
<comment type="cofactor">
    <cofactor evidence="1">
        <name>Ca(2+)</name>
        <dbReference type="ChEBI" id="CHEBI:29108"/>
    </cofactor>
</comment>
<evidence type="ECO:0000256" key="4">
    <source>
        <dbReference type="ARBA" id="ARBA00023157"/>
    </source>
</evidence>
<feature type="domain" description="Pentraxin (PTX)" evidence="6">
    <location>
        <begin position="44"/>
        <end position="242"/>
    </location>
</feature>
<dbReference type="SUPFAM" id="SSF49899">
    <property type="entry name" value="Concanavalin A-like lectins/glucanases"/>
    <property type="match status" value="1"/>
</dbReference>
<name>A0AAN7VEN1_9COLE</name>
<evidence type="ECO:0000256" key="5">
    <source>
        <dbReference type="ARBA" id="ARBA00023180"/>
    </source>
</evidence>
<dbReference type="InterPro" id="IPR051360">
    <property type="entry name" value="Neuronal_Pentraxin_Related"/>
</dbReference>
<keyword evidence="2" id="KW-0479">Metal-binding</keyword>